<evidence type="ECO:0000313" key="1">
    <source>
        <dbReference type="EMBL" id="KMU77409.1"/>
    </source>
</evidence>
<reference evidence="2" key="1">
    <citation type="journal article" date="2010" name="Genome Res.">
        <title>Population genomic sequencing of Coccidioides fungi reveals recent hybridization and transposon control.</title>
        <authorList>
            <person name="Neafsey D.E."/>
            <person name="Barker B.M."/>
            <person name="Sharpton T.J."/>
            <person name="Stajich J.E."/>
            <person name="Park D.J."/>
            <person name="Whiston E."/>
            <person name="Hung C.-Y."/>
            <person name="McMahan C."/>
            <person name="White J."/>
            <person name="Sykes S."/>
            <person name="Heiman D."/>
            <person name="Young S."/>
            <person name="Zeng Q."/>
            <person name="Abouelleil A."/>
            <person name="Aftuck L."/>
            <person name="Bessette D."/>
            <person name="Brown A."/>
            <person name="FitzGerald M."/>
            <person name="Lui A."/>
            <person name="Macdonald J.P."/>
            <person name="Priest M."/>
            <person name="Orbach M.J."/>
            <person name="Galgiani J.N."/>
            <person name="Kirkland T.N."/>
            <person name="Cole G.T."/>
            <person name="Birren B.W."/>
            <person name="Henn M.R."/>
            <person name="Taylor J.W."/>
            <person name="Rounsley S.D."/>
        </authorList>
    </citation>
    <scope>NUCLEOTIDE SEQUENCE [LARGE SCALE GENOMIC DNA]</scope>
    <source>
        <strain evidence="2">RMSCC 3703</strain>
    </source>
</reference>
<gene>
    <name evidence="1" type="ORF">CISG_06656</name>
</gene>
<dbReference type="AlphaFoldDB" id="A0A0J8QWY8"/>
<dbReference type="Proteomes" id="UP000054559">
    <property type="component" value="Unassembled WGS sequence"/>
</dbReference>
<protein>
    <submittedName>
        <fullName evidence="1">Uncharacterized protein</fullName>
    </submittedName>
</protein>
<organism evidence="1 2">
    <name type="scientific">Coccidioides immitis RMSCC 3703</name>
    <dbReference type="NCBI Taxonomy" id="454286"/>
    <lineage>
        <taxon>Eukaryota</taxon>
        <taxon>Fungi</taxon>
        <taxon>Dikarya</taxon>
        <taxon>Ascomycota</taxon>
        <taxon>Pezizomycotina</taxon>
        <taxon>Eurotiomycetes</taxon>
        <taxon>Eurotiomycetidae</taxon>
        <taxon>Onygenales</taxon>
        <taxon>Onygenaceae</taxon>
        <taxon>Coccidioides</taxon>
    </lineage>
</organism>
<dbReference type="EMBL" id="DS268155">
    <property type="protein sequence ID" value="KMU77409.1"/>
    <property type="molecule type" value="Genomic_DNA"/>
</dbReference>
<sequence length="223" mass="24395">MSAHEHPSRISPHLLGDALISIEAIPKNPVAEPVTQGPGTGAVSSRELTSSLGGTMEAKGPPQFSSACVLKELAKRRDILRQQIDSLIEFRSNDLMWPSIFNRVTRLHRFAQLHDGDLGMGVLSEHSIQPAGRLHTTKLREQSSICKREHAAKAGRSRAESRFDRSYLLKSFSLCKNGSREISTGRGSIGNEPKVNLKGELLQGIAAYYARAAVSRVAFCHTV</sequence>
<proteinExistence type="predicted"/>
<name>A0A0J8QWY8_COCIT</name>
<accession>A0A0J8QWY8</accession>
<evidence type="ECO:0000313" key="2">
    <source>
        <dbReference type="Proteomes" id="UP000054559"/>
    </source>
</evidence>